<reference evidence="2 3" key="1">
    <citation type="submission" date="2021-11" db="EMBL/GenBank/DDBJ databases">
        <authorList>
            <person name="Huq M.A."/>
        </authorList>
    </citation>
    <scope>NUCLEOTIDE SEQUENCE [LARGE SCALE GENOMIC DNA]</scope>
    <source>
        <strain evidence="2 3">MAHUQ-52</strain>
    </source>
</reference>
<evidence type="ECO:0000313" key="3">
    <source>
        <dbReference type="Proteomes" id="UP001198701"/>
    </source>
</evidence>
<protein>
    <submittedName>
        <fullName evidence="2">Phasin family protein</fullName>
    </submittedName>
</protein>
<name>A0ABS8IWG4_9BURK</name>
<dbReference type="RefSeq" id="WP_229433851.1">
    <property type="nucleotide sequence ID" value="NZ_JAJHPV010000020.1"/>
</dbReference>
<comment type="caution">
    <text evidence="2">The sequence shown here is derived from an EMBL/GenBank/DDBJ whole genome shotgun (WGS) entry which is preliminary data.</text>
</comment>
<sequence length="144" mass="15533">MQALANNPALRSHVDTQVNFFTELAHRGLDSARQLSELNLRLGQQLMEESLTTSRQMLSCADPYQAGTLALRRIEPVARHLRAYQQQLMSLVAGAQAGLTQAAETHIPEAGRSAAAIADDMARRSLEAGASAFASVQRPSGTPH</sequence>
<evidence type="ECO:0000313" key="2">
    <source>
        <dbReference type="EMBL" id="MCC6072884.1"/>
    </source>
</evidence>
<organism evidence="2 3">
    <name type="scientific">Massilia agrisoli</name>
    <dbReference type="NCBI Taxonomy" id="2892444"/>
    <lineage>
        <taxon>Bacteria</taxon>
        <taxon>Pseudomonadati</taxon>
        <taxon>Pseudomonadota</taxon>
        <taxon>Betaproteobacteria</taxon>
        <taxon>Burkholderiales</taxon>
        <taxon>Oxalobacteraceae</taxon>
        <taxon>Telluria group</taxon>
        <taxon>Massilia</taxon>
    </lineage>
</organism>
<dbReference type="Pfam" id="PF09361">
    <property type="entry name" value="Phasin_2"/>
    <property type="match status" value="1"/>
</dbReference>
<dbReference type="NCBIfam" id="TIGR01841">
    <property type="entry name" value="phasin"/>
    <property type="match status" value="1"/>
</dbReference>
<dbReference type="InterPro" id="IPR010127">
    <property type="entry name" value="Phasin_subfam-1"/>
</dbReference>
<keyword evidence="3" id="KW-1185">Reference proteome</keyword>
<dbReference type="InterPro" id="IPR018968">
    <property type="entry name" value="Phasin"/>
</dbReference>
<dbReference type="EMBL" id="JAJHPV010000020">
    <property type="protein sequence ID" value="MCC6072884.1"/>
    <property type="molecule type" value="Genomic_DNA"/>
</dbReference>
<accession>A0ABS8IWG4</accession>
<dbReference type="Proteomes" id="UP001198701">
    <property type="component" value="Unassembled WGS sequence"/>
</dbReference>
<feature type="domain" description="Phasin" evidence="1">
    <location>
        <begin position="16"/>
        <end position="106"/>
    </location>
</feature>
<evidence type="ECO:0000259" key="1">
    <source>
        <dbReference type="Pfam" id="PF09361"/>
    </source>
</evidence>
<proteinExistence type="predicted"/>
<gene>
    <name evidence="2" type="ORF">LMJ30_18275</name>
</gene>